<dbReference type="GO" id="GO:0004843">
    <property type="term" value="F:cysteine-type deubiquitinase activity"/>
    <property type="evidence" value="ECO:0007669"/>
    <property type="project" value="InterPro"/>
</dbReference>
<dbReference type="AlphaFoldDB" id="A0A165CBX7"/>
<dbReference type="Gene3D" id="3.80.10.10">
    <property type="entry name" value="Ribonuclease Inhibitor"/>
    <property type="match status" value="1"/>
</dbReference>
<dbReference type="OrthoDB" id="120976at2759"/>
<dbReference type="PROSITE" id="PS50803">
    <property type="entry name" value="OAR"/>
    <property type="match status" value="1"/>
</dbReference>
<dbReference type="InterPro" id="IPR007518">
    <property type="entry name" value="MINDY"/>
</dbReference>
<evidence type="ECO:0000259" key="3">
    <source>
        <dbReference type="PROSITE" id="PS50803"/>
    </source>
</evidence>
<dbReference type="RefSeq" id="XP_040760274.1">
    <property type="nucleotide sequence ID" value="XM_040910917.1"/>
</dbReference>
<protein>
    <recommendedName>
        <fullName evidence="3">OAR domain-containing protein</fullName>
    </recommendedName>
</protein>
<dbReference type="GO" id="GO:0071944">
    <property type="term" value="C:cell periphery"/>
    <property type="evidence" value="ECO:0007669"/>
    <property type="project" value="TreeGrafter"/>
</dbReference>
<feature type="region of interest" description="Disordered" evidence="2">
    <location>
        <begin position="827"/>
        <end position="879"/>
    </location>
</feature>
<dbReference type="InterPro" id="IPR032675">
    <property type="entry name" value="LRR_dom_sf"/>
</dbReference>
<dbReference type="STRING" id="1314785.A0A165CBX7"/>
<dbReference type="InterPro" id="IPR003654">
    <property type="entry name" value="OAR_dom"/>
</dbReference>
<sequence>MHYTVPIIDEQNPLYCPNIDAAAFLESLRQHIRSDPPPYSRLPEEHIPSFAERLDQSLDESDIYRLLYRALPHVSKLSSNSSVSSSIRHWEQETPLPRAGRDQYARSPPGVKVKRKRSESMETFSDLLAPPKRERSLQSVNDKSFEVSGKADRLCYFREADGGWYSPFEPPASQPEGPLTTSEMEHRICALEDELYGPPVGTESPRGISGLISRLDAMLPGMRLKERLYALEALTHQRIADMLAIDGHLNARVLNMLRMSEIECLDLTASLMDEEGLNMGGRELLRVFAKPNSFLFLSQVSLSGAALQDSDIINIHHLPRLSQLWLSNTGIGNEAIFHLVALKRTLTELDLALNPLIDDDAIPPLLALPKLQFLSVFDTGVGMPGLRRLAVAVLERENQKTMDIEACAELSTAALRRNLSEHAAFNAQILVGGSQAEMAERLQRILRMREMDLAARDLVWTSLDHGHIDEKPTEEQVRNYIQTRRRVTIKGGQDHHTELQRVAMCCCVASSRRTQLVMPGNILILRGQIEILPPERTTVSYDFLAHLVGDYLLSSRPDEDVSSALSVMPATRSTSFATRLLKLSEGMDLNPLFTGATAFRPGGAGGELKLFEYAGIQLVHGWLVDPDSPEAKILEKTEDYDTSINLLVEADHLTKGQLLATEENTGSSEAGVTGVYDTLTSEQRHKIQDGIIIRDFLDKTQSQLTYYGLFTLASTITPGKLVALFRNSHLSVLYKPIGEDTGLYTLVTDQVFLHESSVVWERLEDVEGGSSSFVDSDFVRSSPAGGDYAGHTAESALRAIEAQTNAMSLEQSDDLALARQLQAEEDEHAREVYARRQRERAQRGEQPQTLAAQHPPSPASTADKRSRKRKLKKDDCIVM</sequence>
<dbReference type="Pfam" id="PF04424">
    <property type="entry name" value="MINDY_DUB"/>
    <property type="match status" value="1"/>
</dbReference>
<evidence type="ECO:0000256" key="1">
    <source>
        <dbReference type="ARBA" id="ARBA00004123"/>
    </source>
</evidence>
<name>A0A165CBX7_9APHY</name>
<evidence type="ECO:0000256" key="2">
    <source>
        <dbReference type="SAM" id="MobiDB-lite"/>
    </source>
</evidence>
<proteinExistence type="predicted"/>
<dbReference type="PANTHER" id="PTHR18063:SF6">
    <property type="entry name" value="UBIQUITIN CARBOXYL-TERMINAL HYDROLASE"/>
    <property type="match status" value="1"/>
</dbReference>
<feature type="domain" description="OAR" evidence="3">
    <location>
        <begin position="410"/>
        <end position="423"/>
    </location>
</feature>
<feature type="region of interest" description="Disordered" evidence="2">
    <location>
        <begin position="82"/>
        <end position="123"/>
    </location>
</feature>
<dbReference type="GO" id="GO:0005634">
    <property type="term" value="C:nucleus"/>
    <property type="evidence" value="ECO:0007669"/>
    <property type="project" value="UniProtKB-SubCell"/>
</dbReference>
<keyword evidence="5" id="KW-1185">Reference proteome</keyword>
<reference evidence="4 5" key="1">
    <citation type="journal article" date="2016" name="Mol. Biol. Evol.">
        <title>Comparative Genomics of Early-Diverging Mushroom-Forming Fungi Provides Insights into the Origins of Lignocellulose Decay Capabilities.</title>
        <authorList>
            <person name="Nagy L.G."/>
            <person name="Riley R."/>
            <person name="Tritt A."/>
            <person name="Adam C."/>
            <person name="Daum C."/>
            <person name="Floudas D."/>
            <person name="Sun H."/>
            <person name="Yadav J.S."/>
            <person name="Pangilinan J."/>
            <person name="Larsson K.H."/>
            <person name="Matsuura K."/>
            <person name="Barry K."/>
            <person name="Labutti K."/>
            <person name="Kuo R."/>
            <person name="Ohm R.A."/>
            <person name="Bhattacharya S.S."/>
            <person name="Shirouzu T."/>
            <person name="Yoshinaga Y."/>
            <person name="Martin F.M."/>
            <person name="Grigoriev I.V."/>
            <person name="Hibbett D.S."/>
        </authorList>
    </citation>
    <scope>NUCLEOTIDE SEQUENCE [LARGE SCALE GENOMIC DNA]</scope>
    <source>
        <strain evidence="4 5">93-53</strain>
    </source>
</reference>
<dbReference type="PANTHER" id="PTHR18063">
    <property type="entry name" value="NF-E2 INDUCIBLE PROTEIN"/>
    <property type="match status" value="1"/>
</dbReference>
<evidence type="ECO:0000313" key="4">
    <source>
        <dbReference type="EMBL" id="KZT02534.1"/>
    </source>
</evidence>
<dbReference type="GO" id="GO:0005829">
    <property type="term" value="C:cytosol"/>
    <property type="evidence" value="ECO:0007669"/>
    <property type="project" value="TreeGrafter"/>
</dbReference>
<comment type="subcellular location">
    <subcellularLocation>
        <location evidence="1">Nucleus</location>
    </subcellularLocation>
</comment>
<dbReference type="SUPFAM" id="SSF52047">
    <property type="entry name" value="RNI-like"/>
    <property type="match status" value="1"/>
</dbReference>
<dbReference type="InterPro" id="IPR033979">
    <property type="entry name" value="MINDY_domain"/>
</dbReference>
<dbReference type="GO" id="GO:1990380">
    <property type="term" value="F:K48-linked deubiquitinase activity"/>
    <property type="evidence" value="ECO:0007669"/>
    <property type="project" value="InterPro"/>
</dbReference>
<feature type="compositionally biased region" description="Basic and acidic residues" evidence="2">
    <location>
        <begin position="827"/>
        <end position="843"/>
    </location>
</feature>
<organism evidence="4 5">
    <name type="scientific">Laetiporus sulphureus 93-53</name>
    <dbReference type="NCBI Taxonomy" id="1314785"/>
    <lineage>
        <taxon>Eukaryota</taxon>
        <taxon>Fungi</taxon>
        <taxon>Dikarya</taxon>
        <taxon>Basidiomycota</taxon>
        <taxon>Agaricomycotina</taxon>
        <taxon>Agaricomycetes</taxon>
        <taxon>Polyporales</taxon>
        <taxon>Laetiporus</taxon>
    </lineage>
</organism>
<dbReference type="InParanoid" id="A0A165CBX7"/>
<dbReference type="GO" id="GO:0071108">
    <property type="term" value="P:protein K48-linked deubiquitination"/>
    <property type="evidence" value="ECO:0007669"/>
    <property type="project" value="TreeGrafter"/>
</dbReference>
<dbReference type="GO" id="GO:0016807">
    <property type="term" value="F:cysteine-type carboxypeptidase activity"/>
    <property type="evidence" value="ECO:0007669"/>
    <property type="project" value="TreeGrafter"/>
</dbReference>
<gene>
    <name evidence="4" type="ORF">LAESUDRAFT_738637</name>
</gene>
<evidence type="ECO:0000313" key="5">
    <source>
        <dbReference type="Proteomes" id="UP000076871"/>
    </source>
</evidence>
<dbReference type="EMBL" id="KV427651">
    <property type="protein sequence ID" value="KZT02534.1"/>
    <property type="molecule type" value="Genomic_DNA"/>
</dbReference>
<dbReference type="GeneID" id="63827946"/>
<dbReference type="Proteomes" id="UP000076871">
    <property type="component" value="Unassembled WGS sequence"/>
</dbReference>
<accession>A0A165CBX7</accession>